<feature type="transmembrane region" description="Helical" evidence="7">
    <location>
        <begin position="34"/>
        <end position="52"/>
    </location>
</feature>
<accession>A0AAE1CC78</accession>
<dbReference type="Gene3D" id="1.20.1250.20">
    <property type="entry name" value="MFS general substrate transporter like domains"/>
    <property type="match status" value="1"/>
</dbReference>
<dbReference type="PANTHER" id="PTHR48022:SF29">
    <property type="entry name" value="SUGAR TRANSPORTER, PUTATIVE (AFU_ORTHOLOGUE AFUA_6G14500)-RELATED"/>
    <property type="match status" value="1"/>
</dbReference>
<protein>
    <recommendedName>
        <fullName evidence="8">Major facilitator superfamily (MFS) profile domain-containing protein</fullName>
    </recommendedName>
</protein>
<dbReference type="InterPro" id="IPR005828">
    <property type="entry name" value="MFS_sugar_transport-like"/>
</dbReference>
<sequence>MAIIGAKEEHVDPRLTRIAQADNLVWYKKPNLRFLYLILIPTALGVEWTSGFDSSMMNSLQAVKAWSDYFDNPNASRLGLLNAMYSLGALMAIPFIPTISQLLGRRRTILFASCIMTVGAGLQAGSINSDMFLASRWVLGFGIPFAIVNASALLGELAYANERAIMTSLFNASWFVGAIVAAGTTYGTFQMASTWAWRLPSLLQLVPTLFQFAFMRWCPESPRWLISQDRGDEALAVLQRYHGEGADGAEFVRLEFAQIQSTIKQEQTLASAFVWADVVRDPPMRRRFALAAIMGFFTQWSGNGLLSFYMKKILALVGITDNRTVQQVILSNTCWGFVNAVPIALIAPRYPRRRMFLTCTIGTAMVYVVWTVASARSMIDSSSQAATPVLVFIYVYSPYVYLTPIHCPYHCLCIDKPCELNIGWNALAYTYLVELFPFQQRAQGIAVEQLTVRFAVFFNTYINPIALDAIGWKYYIIYCVWILVEIVTVYIMFPETHNRTLEELSFMFEGKEIQDKVQKDVDKVLHVELEEISGVPDSDRRENAVDRKA</sequence>
<dbReference type="GO" id="GO:0016020">
    <property type="term" value="C:membrane"/>
    <property type="evidence" value="ECO:0007669"/>
    <property type="project" value="UniProtKB-SubCell"/>
</dbReference>
<feature type="domain" description="Major facilitator superfamily (MFS) profile" evidence="8">
    <location>
        <begin position="39"/>
        <end position="497"/>
    </location>
</feature>
<proteinExistence type="inferred from homology"/>
<dbReference type="InterPro" id="IPR020846">
    <property type="entry name" value="MFS_dom"/>
</dbReference>
<reference evidence="9" key="1">
    <citation type="journal article" date="2023" name="Mol. Phylogenet. Evol.">
        <title>Genome-scale phylogeny and comparative genomics of the fungal order Sordariales.</title>
        <authorList>
            <person name="Hensen N."/>
            <person name="Bonometti L."/>
            <person name="Westerberg I."/>
            <person name="Brannstrom I.O."/>
            <person name="Guillou S."/>
            <person name="Cros-Aarteil S."/>
            <person name="Calhoun S."/>
            <person name="Haridas S."/>
            <person name="Kuo A."/>
            <person name="Mondo S."/>
            <person name="Pangilinan J."/>
            <person name="Riley R."/>
            <person name="LaButti K."/>
            <person name="Andreopoulos B."/>
            <person name="Lipzen A."/>
            <person name="Chen C."/>
            <person name="Yan M."/>
            <person name="Daum C."/>
            <person name="Ng V."/>
            <person name="Clum A."/>
            <person name="Steindorff A."/>
            <person name="Ohm R.A."/>
            <person name="Martin F."/>
            <person name="Silar P."/>
            <person name="Natvig D.O."/>
            <person name="Lalanne C."/>
            <person name="Gautier V."/>
            <person name="Ament-Velasquez S.L."/>
            <person name="Kruys A."/>
            <person name="Hutchinson M.I."/>
            <person name="Powell A.J."/>
            <person name="Barry K."/>
            <person name="Miller A.N."/>
            <person name="Grigoriev I.V."/>
            <person name="Debuchy R."/>
            <person name="Gladieux P."/>
            <person name="Hiltunen Thoren M."/>
            <person name="Johannesson H."/>
        </authorList>
    </citation>
    <scope>NUCLEOTIDE SEQUENCE</scope>
    <source>
        <strain evidence="9">CBS 314.62</strain>
    </source>
</reference>
<keyword evidence="10" id="KW-1185">Reference proteome</keyword>
<dbReference type="InterPro" id="IPR050360">
    <property type="entry name" value="MFS_Sugar_Transporters"/>
</dbReference>
<evidence type="ECO:0000313" key="10">
    <source>
        <dbReference type="Proteomes" id="UP001270362"/>
    </source>
</evidence>
<keyword evidence="6 7" id="KW-0472">Membrane</keyword>
<keyword evidence="3" id="KW-0813">Transport</keyword>
<feature type="transmembrane region" description="Helical" evidence="7">
    <location>
        <begin position="288"/>
        <end position="309"/>
    </location>
</feature>
<feature type="transmembrane region" description="Helical" evidence="7">
    <location>
        <begin position="385"/>
        <end position="402"/>
    </location>
</feature>
<evidence type="ECO:0000259" key="8">
    <source>
        <dbReference type="PROSITE" id="PS50850"/>
    </source>
</evidence>
<evidence type="ECO:0000256" key="3">
    <source>
        <dbReference type="ARBA" id="ARBA00022448"/>
    </source>
</evidence>
<dbReference type="PROSITE" id="PS50850">
    <property type="entry name" value="MFS"/>
    <property type="match status" value="1"/>
</dbReference>
<evidence type="ECO:0000256" key="5">
    <source>
        <dbReference type="ARBA" id="ARBA00022989"/>
    </source>
</evidence>
<gene>
    <name evidence="9" type="ORF">B0T22DRAFT_511491</name>
</gene>
<dbReference type="InterPro" id="IPR036259">
    <property type="entry name" value="MFS_trans_sf"/>
</dbReference>
<evidence type="ECO:0000256" key="6">
    <source>
        <dbReference type="ARBA" id="ARBA00023136"/>
    </source>
</evidence>
<evidence type="ECO:0000256" key="1">
    <source>
        <dbReference type="ARBA" id="ARBA00004141"/>
    </source>
</evidence>
<reference evidence="9" key="2">
    <citation type="submission" date="2023-06" db="EMBL/GenBank/DDBJ databases">
        <authorList>
            <consortium name="Lawrence Berkeley National Laboratory"/>
            <person name="Haridas S."/>
            <person name="Hensen N."/>
            <person name="Bonometti L."/>
            <person name="Westerberg I."/>
            <person name="Brannstrom I.O."/>
            <person name="Guillou S."/>
            <person name="Cros-Aarteil S."/>
            <person name="Calhoun S."/>
            <person name="Kuo A."/>
            <person name="Mondo S."/>
            <person name="Pangilinan J."/>
            <person name="Riley R."/>
            <person name="Labutti K."/>
            <person name="Andreopoulos B."/>
            <person name="Lipzen A."/>
            <person name="Chen C."/>
            <person name="Yanf M."/>
            <person name="Daum C."/>
            <person name="Ng V."/>
            <person name="Clum A."/>
            <person name="Steindorff A."/>
            <person name="Ohm R."/>
            <person name="Martin F."/>
            <person name="Silar P."/>
            <person name="Natvig D."/>
            <person name="Lalanne C."/>
            <person name="Gautier V."/>
            <person name="Ament-Velasquez S.L."/>
            <person name="Kruys A."/>
            <person name="Hutchinson M.I."/>
            <person name="Powell A.J."/>
            <person name="Barry K."/>
            <person name="Miller A.N."/>
            <person name="Grigoriev I.V."/>
            <person name="Debuchy R."/>
            <person name="Gladieux P."/>
            <person name="Thoren M.H."/>
            <person name="Johannesson H."/>
        </authorList>
    </citation>
    <scope>NUCLEOTIDE SEQUENCE</scope>
    <source>
        <strain evidence="9">CBS 314.62</strain>
    </source>
</reference>
<comment type="caution">
    <text evidence="9">The sequence shown here is derived from an EMBL/GenBank/DDBJ whole genome shotgun (WGS) entry which is preliminary data.</text>
</comment>
<dbReference type="PANTHER" id="PTHR48022">
    <property type="entry name" value="PLASTIDIC GLUCOSE TRANSPORTER 4"/>
    <property type="match status" value="1"/>
</dbReference>
<feature type="transmembrane region" description="Helical" evidence="7">
    <location>
        <begin position="108"/>
        <end position="125"/>
    </location>
</feature>
<name>A0AAE1CC78_9PEZI</name>
<feature type="transmembrane region" description="Helical" evidence="7">
    <location>
        <begin position="137"/>
        <end position="157"/>
    </location>
</feature>
<dbReference type="Proteomes" id="UP001270362">
    <property type="component" value="Unassembled WGS sequence"/>
</dbReference>
<evidence type="ECO:0000256" key="7">
    <source>
        <dbReference type="SAM" id="Phobius"/>
    </source>
</evidence>
<dbReference type="SUPFAM" id="SSF103473">
    <property type="entry name" value="MFS general substrate transporter"/>
    <property type="match status" value="1"/>
</dbReference>
<dbReference type="EMBL" id="JAULSO010000002">
    <property type="protein sequence ID" value="KAK3688200.1"/>
    <property type="molecule type" value="Genomic_DNA"/>
</dbReference>
<feature type="transmembrane region" description="Helical" evidence="7">
    <location>
        <begin position="169"/>
        <end position="189"/>
    </location>
</feature>
<comment type="subcellular location">
    <subcellularLocation>
        <location evidence="1">Membrane</location>
        <topology evidence="1">Multi-pass membrane protein</topology>
    </subcellularLocation>
</comment>
<evidence type="ECO:0000313" key="9">
    <source>
        <dbReference type="EMBL" id="KAK3688200.1"/>
    </source>
</evidence>
<evidence type="ECO:0000256" key="4">
    <source>
        <dbReference type="ARBA" id="ARBA00022692"/>
    </source>
</evidence>
<comment type="similarity">
    <text evidence="2">Belongs to the major facilitator superfamily. Sugar transporter (TC 2.A.1.1) family.</text>
</comment>
<feature type="transmembrane region" description="Helical" evidence="7">
    <location>
        <begin position="329"/>
        <end position="348"/>
    </location>
</feature>
<dbReference type="FunFam" id="1.20.1250.20:FF:000134">
    <property type="entry name" value="MFS sugar transporter protein"/>
    <property type="match status" value="1"/>
</dbReference>
<feature type="transmembrane region" description="Helical" evidence="7">
    <location>
        <begin position="475"/>
        <end position="493"/>
    </location>
</feature>
<dbReference type="AlphaFoldDB" id="A0AAE1CC78"/>
<feature type="transmembrane region" description="Helical" evidence="7">
    <location>
        <begin position="78"/>
        <end position="96"/>
    </location>
</feature>
<keyword evidence="5 7" id="KW-1133">Transmembrane helix</keyword>
<dbReference type="GO" id="GO:0005351">
    <property type="term" value="F:carbohydrate:proton symporter activity"/>
    <property type="evidence" value="ECO:0007669"/>
    <property type="project" value="TreeGrafter"/>
</dbReference>
<evidence type="ECO:0000256" key="2">
    <source>
        <dbReference type="ARBA" id="ARBA00010992"/>
    </source>
</evidence>
<organism evidence="9 10">
    <name type="scientific">Podospora appendiculata</name>
    <dbReference type="NCBI Taxonomy" id="314037"/>
    <lineage>
        <taxon>Eukaryota</taxon>
        <taxon>Fungi</taxon>
        <taxon>Dikarya</taxon>
        <taxon>Ascomycota</taxon>
        <taxon>Pezizomycotina</taxon>
        <taxon>Sordariomycetes</taxon>
        <taxon>Sordariomycetidae</taxon>
        <taxon>Sordariales</taxon>
        <taxon>Podosporaceae</taxon>
        <taxon>Podospora</taxon>
    </lineage>
</organism>
<keyword evidence="4 7" id="KW-0812">Transmembrane</keyword>
<feature type="transmembrane region" description="Helical" evidence="7">
    <location>
        <begin position="195"/>
        <end position="214"/>
    </location>
</feature>
<feature type="transmembrane region" description="Helical" evidence="7">
    <location>
        <begin position="355"/>
        <end position="373"/>
    </location>
</feature>
<dbReference type="Pfam" id="PF00083">
    <property type="entry name" value="Sugar_tr"/>
    <property type="match status" value="2"/>
</dbReference>